<feature type="transmembrane region" description="Helical" evidence="9">
    <location>
        <begin position="1594"/>
        <end position="1619"/>
    </location>
</feature>
<reference evidence="11 12" key="1">
    <citation type="submission" date="2024-04" db="EMBL/GenBank/DDBJ databases">
        <title>Tritrichomonas musculus Genome.</title>
        <authorList>
            <person name="Alves-Ferreira E."/>
            <person name="Grigg M."/>
            <person name="Lorenzi H."/>
            <person name="Galac M."/>
        </authorList>
    </citation>
    <scope>NUCLEOTIDE SEQUENCE [LARGE SCALE GENOMIC DNA]</scope>
    <source>
        <strain evidence="11 12">EAF2021</strain>
    </source>
</reference>
<evidence type="ECO:0000256" key="4">
    <source>
        <dbReference type="ARBA" id="ARBA00022927"/>
    </source>
</evidence>
<keyword evidence="12" id="KW-1185">Reference proteome</keyword>
<dbReference type="SMART" id="SM00957">
    <property type="entry name" value="SecA_DEAD"/>
    <property type="match status" value="1"/>
</dbReference>
<feature type="region of interest" description="Disordered" evidence="8">
    <location>
        <begin position="581"/>
        <end position="733"/>
    </location>
</feature>
<dbReference type="InterPro" id="IPR011115">
    <property type="entry name" value="SecA_DEAD"/>
</dbReference>
<keyword evidence="4" id="KW-0653">Protein transport</keyword>
<evidence type="ECO:0000256" key="9">
    <source>
        <dbReference type="SAM" id="Phobius"/>
    </source>
</evidence>
<dbReference type="InterPro" id="IPR014018">
    <property type="entry name" value="SecA_motor_DEAD"/>
</dbReference>
<dbReference type="PANTHER" id="PTHR30612">
    <property type="entry name" value="SECA INNER MEMBRANE COMPONENT OF SEC PROTEIN SECRETION SYSTEM"/>
    <property type="match status" value="1"/>
</dbReference>
<dbReference type="Pfam" id="PF21090">
    <property type="entry name" value="P-loop_SecA"/>
    <property type="match status" value="1"/>
</dbReference>
<dbReference type="Pfam" id="PF07517">
    <property type="entry name" value="SecA_DEAD"/>
    <property type="match status" value="2"/>
</dbReference>
<keyword evidence="6" id="KW-0811">Translocation</keyword>
<keyword evidence="9" id="KW-0812">Transmembrane</keyword>
<feature type="region of interest" description="Disordered" evidence="8">
    <location>
        <begin position="1000"/>
        <end position="1024"/>
    </location>
</feature>
<feature type="domain" description="SecA family profile" evidence="10">
    <location>
        <begin position="396"/>
        <end position="1292"/>
    </location>
</feature>
<evidence type="ECO:0000256" key="3">
    <source>
        <dbReference type="ARBA" id="ARBA00022840"/>
    </source>
</evidence>
<evidence type="ECO:0000256" key="2">
    <source>
        <dbReference type="ARBA" id="ARBA00022741"/>
    </source>
</evidence>
<dbReference type="Gene3D" id="3.40.50.300">
    <property type="entry name" value="P-loop containing nucleotide triphosphate hydrolases"/>
    <property type="match status" value="4"/>
</dbReference>
<comment type="caution">
    <text evidence="11">The sequence shown here is derived from an EMBL/GenBank/DDBJ whole genome shotgun (WGS) entry which is preliminary data.</text>
</comment>
<feature type="compositionally biased region" description="Basic and acidic residues" evidence="8">
    <location>
        <begin position="693"/>
        <end position="728"/>
    </location>
</feature>
<keyword evidence="2" id="KW-0547">Nucleotide-binding</keyword>
<evidence type="ECO:0000313" key="11">
    <source>
        <dbReference type="EMBL" id="KAK8852979.1"/>
    </source>
</evidence>
<keyword evidence="5" id="KW-1278">Translocase</keyword>
<evidence type="ECO:0000256" key="5">
    <source>
        <dbReference type="ARBA" id="ARBA00022967"/>
    </source>
</evidence>
<feature type="compositionally biased region" description="Polar residues" evidence="8">
    <location>
        <begin position="679"/>
        <end position="692"/>
    </location>
</feature>
<dbReference type="InterPro" id="IPR044722">
    <property type="entry name" value="SecA_SF2_C"/>
</dbReference>
<keyword evidence="1" id="KW-0813">Transport</keyword>
<name>A0ABR2HVS3_9EUKA</name>
<dbReference type="PROSITE" id="PS51196">
    <property type="entry name" value="SECA_MOTOR_DEAD"/>
    <property type="match status" value="1"/>
</dbReference>
<dbReference type="PANTHER" id="PTHR30612:SF0">
    <property type="entry name" value="CHLOROPLAST PROTEIN-TRANSPORTING ATPASE"/>
    <property type="match status" value="1"/>
</dbReference>
<evidence type="ECO:0000256" key="7">
    <source>
        <dbReference type="ARBA" id="ARBA00023136"/>
    </source>
</evidence>
<dbReference type="InterPro" id="IPR027417">
    <property type="entry name" value="P-loop_NTPase"/>
</dbReference>
<feature type="compositionally biased region" description="Basic and acidic residues" evidence="8">
    <location>
        <begin position="581"/>
        <end position="598"/>
    </location>
</feature>
<dbReference type="Gene3D" id="3.90.1440.10">
    <property type="entry name" value="SecA, preprotein cross-linking domain"/>
    <property type="match status" value="1"/>
</dbReference>
<evidence type="ECO:0000259" key="10">
    <source>
        <dbReference type="PROSITE" id="PS51196"/>
    </source>
</evidence>
<keyword evidence="9" id="KW-1133">Transmembrane helix</keyword>
<dbReference type="Proteomes" id="UP001470230">
    <property type="component" value="Unassembled WGS sequence"/>
</dbReference>
<evidence type="ECO:0000256" key="1">
    <source>
        <dbReference type="ARBA" id="ARBA00022448"/>
    </source>
</evidence>
<sequence>MKKTKMILNRIYKLKKTLSMPLIDPSIQYHLIKKTNEPNIENCLIEFFNSYLLIASRNIYSSYHTIEASVQFKNDLFNGIEFINHKLNCFITKADLINPSITNYYNFIYKNINMPYKEKKKATLKGTYYISTNKLGLRFFQFKTLENGIHHWYLTDTPVAILCVDLTNSNSFNWIQIKLEVDLMEAAGYKLVLCVYELGKSKKTLFRLIRDNQFSEIHYNTSNDIYSNCLNIFLNDFKKKDYKLNFKKMKTYFYFYVKMDNIISDNQKLVLQELKKMPHVKVTLYSGDLSHCFENFSLVATKPFAYCKNGFDSKYIRVLLSNIPLYDTENDNESFTPSKISGLGVCYIEQENFLNWKKSRIPIFFEDQTKNNSLINHYVNYEDIHKVKIELYVSDQLTLAKAPQKTIEKVDKIFSRINEKIDKNGEKTEIVIERHFQLKYAKFVEEWLSYVSYVYNFFQRERKRRFLVHKTQIYTAYQACKRLLKIFDNESFKDKDDKRGIVFQVDTGEGKTCIVCLIAAVLAKMGKTVHITSSNIRLSMRDFEESFKFFQKLNLKTAVLLHSNELPLSVRKKLNINETEIMKDENNEDSKINPDEKSGTNSTKPEESGTNSIKPEESGTNSTKPEKSGTNSIKPEESGTNSIKPEKSGTNSIKPEESGTNSIKPEKSGTNSIKHEESGTNSIKPEESGTNSIKHEKSSTISEKPGKSLAKTETKSKTKNKGKNEDRNFSNSFRNTKTIKIKLKTDDTNEEKDKVEINPSKLNNNNDKNKETIFADNADRYFKENTQQTDQSIDDCYTNEFYKPSFFKNSTRMNFNVCGIDEEDKEPKSKANIIFSTFVNFECFYLKMVELAPGSLESYFTNCSLLIDEADSILIDEIANGTIISRSMKSNATEILKFVYSKYQENIPYEDTFRMIQEEKKWSLCKDLTEDHIKKMYKEIEQVHSKEYINGKRYSIETRIVKNDNKKKRFKKRALNLAYNITKDIVTDFVKEFTKDVNGVEDEDDEDNDDDSEDEEEEEDIDDSETEFNYIVPFGYDSNGMLEKNKEFDGFVQQFIAIKEGVENNVKNMVIKDVSMSYLYVSHPIFVKLYRTVCGFTGTIGNKNDKDIFRKEYGLTTFVVPRHHPNQRVEFPKILCKSISERNEKIVSEVLTFHEKGNPVLVIFQKLTEINKVEELLLSKGIRVINIFDGKDDFIKPDEIAGVNGAISLGTNVCGRGTNIRIKGKPLHVIISYFSSNTRVMNQAFGRTARQGRGGSYRIICLKRQYYSPSYFLENVKDALNEFNVKNKYQQYFVNYFRTRAKWIFQNYLDKQEIRPDYIKELRKVKINVNRIIAYKYKFPICMSLDTFLIIQEQKIFSIYNCPNSKFTWRLFQRYFRELILESWSLTITEIDQKYSEFKKSEKYKKELEKKVNELIFTLKNYFPSHGDWDIVSTFMHIFRKVRDKYEKDITKGLIDPKNDDENKTFLLTFEKCRFFAIHAGFKPFTLVSKSGARIFYKNYKKTCFIKDPELKYEQRTLKNKFSLLSITSKIDDIFNNIFKIVNNILGSKTFLRFFLRRTLAGCEFGVCLNMDLRSKNETFNKSNPYCIIDKDPLLVFTILVKSMIPVMAIILISLLVYIGVIGKKIAEWFTFPANAKESLKKTATIVVNAFAKEISKEIFKRIIKFLEKNLNANIEAIRNYDQKSAELIETLRDIFTSATSEEITGAISDKIGSLFEININWSELAKSCIDPISIMKISVYLLLLMASFIMNYRHNKQEIKDFSKDSEEYTNKLTLSQISYWTRHRMLKKESNQS</sequence>
<feature type="compositionally biased region" description="Polar residues" evidence="8">
    <location>
        <begin position="599"/>
        <end position="672"/>
    </location>
</feature>
<proteinExistence type="predicted"/>
<dbReference type="InterPro" id="IPR000185">
    <property type="entry name" value="SecA"/>
</dbReference>
<accession>A0ABR2HVS3</accession>
<keyword evidence="7 9" id="KW-0472">Membrane</keyword>
<protein>
    <recommendedName>
        <fullName evidence="10">SecA family profile domain-containing protein</fullName>
    </recommendedName>
</protein>
<organism evidence="11 12">
    <name type="scientific">Tritrichomonas musculus</name>
    <dbReference type="NCBI Taxonomy" id="1915356"/>
    <lineage>
        <taxon>Eukaryota</taxon>
        <taxon>Metamonada</taxon>
        <taxon>Parabasalia</taxon>
        <taxon>Tritrichomonadida</taxon>
        <taxon>Tritrichomonadidae</taxon>
        <taxon>Tritrichomonas</taxon>
    </lineage>
</organism>
<gene>
    <name evidence="11" type="ORF">M9Y10_017976</name>
</gene>
<dbReference type="SUPFAM" id="SSF52540">
    <property type="entry name" value="P-loop containing nucleoside triphosphate hydrolases"/>
    <property type="match status" value="2"/>
</dbReference>
<evidence type="ECO:0000256" key="6">
    <source>
        <dbReference type="ARBA" id="ARBA00023010"/>
    </source>
</evidence>
<evidence type="ECO:0000313" key="12">
    <source>
        <dbReference type="Proteomes" id="UP001470230"/>
    </source>
</evidence>
<keyword evidence="3" id="KW-0067">ATP-binding</keyword>
<dbReference type="EMBL" id="JAPFFF010000023">
    <property type="protein sequence ID" value="KAK8852979.1"/>
    <property type="molecule type" value="Genomic_DNA"/>
</dbReference>
<evidence type="ECO:0000256" key="8">
    <source>
        <dbReference type="SAM" id="MobiDB-lite"/>
    </source>
</evidence>